<dbReference type="AlphaFoldDB" id="A0A451G4F8"/>
<dbReference type="NCBIfam" id="TIGR00254">
    <property type="entry name" value="GGDEF"/>
    <property type="match status" value="1"/>
</dbReference>
<proteinExistence type="predicted"/>
<sequence>MNASLNGKLGHPNAWRADLGVYFRYIVMGWLVVILLAAIQLDFLYEAPFRPRFLIIPSLVGMVAGFFIARQRILSDEVRAKNMTFASLVEMAEEAAYLQNLDRSYRYISSAITDMTGYDVKTFYQTPNLFADLVYEEDFPKWLSYEKSVAAGRTPDAIEVRLTTKHKGLIWVRHVTRPIFDGKKIIGYSSTNAEITDQVNQATAMKELALKDPLTGLPNRRHLSSEADRLLKKGSDFCLVMMDLDRFKTINDSLGHSVGDLMLKKVRDRLELIAPYGSLISRFGGDEFVVILPEVADEKKVEGLIESFLSAVERPMKLNGLNLHVSASFGWVFAPEDGRDVETLIRYADAAMHMAKQKQGVSCLRYAGHVDDHHQRLLLLENRLRKAVEERRIKPFYQPLFCARSGQLMGVECLARWHDEELGWVSPDEFIPLAETANLIGKLGDSILEHAIIVAQALHQNCDQKDVYFSVNASPYQLSEIGFVDNMKALLERHQLPPRLLKIEVTESLFIGGNLQAINVLTELRNLGVGVALDDFGTGYSAFAVLKEGCIDMLKVDKSFVQNIAENDQEKALMTEIIQMAHIMNLQVVAEGVETEEQKAVLVGAECDILQGYLLAKPMSEADFCPYMNCNGLKEERD</sequence>
<keyword evidence="5" id="KW-1185">Reference proteome</keyword>
<feature type="domain" description="GGDEF" evidence="3">
    <location>
        <begin position="235"/>
        <end position="369"/>
    </location>
</feature>
<dbReference type="InterPro" id="IPR013655">
    <property type="entry name" value="PAS_fold_3"/>
</dbReference>
<dbReference type="EMBL" id="CP035033">
    <property type="protein sequence ID" value="QAB14355.1"/>
    <property type="molecule type" value="Genomic_DNA"/>
</dbReference>
<dbReference type="InterPro" id="IPR035919">
    <property type="entry name" value="EAL_sf"/>
</dbReference>
<evidence type="ECO:0000259" key="2">
    <source>
        <dbReference type="PROSITE" id="PS50883"/>
    </source>
</evidence>
<dbReference type="InterPro" id="IPR000160">
    <property type="entry name" value="GGDEF_dom"/>
</dbReference>
<evidence type="ECO:0000313" key="4">
    <source>
        <dbReference type="EMBL" id="QAB14355.1"/>
    </source>
</evidence>
<organism evidence="4 5">
    <name type="scientific">Hydrogenovibrio thermophilus</name>
    <dbReference type="NCBI Taxonomy" id="265883"/>
    <lineage>
        <taxon>Bacteria</taxon>
        <taxon>Pseudomonadati</taxon>
        <taxon>Pseudomonadota</taxon>
        <taxon>Gammaproteobacteria</taxon>
        <taxon>Thiotrichales</taxon>
        <taxon>Piscirickettsiaceae</taxon>
        <taxon>Hydrogenovibrio</taxon>
    </lineage>
</organism>
<dbReference type="InterPro" id="IPR035965">
    <property type="entry name" value="PAS-like_dom_sf"/>
</dbReference>
<dbReference type="Proteomes" id="UP000285478">
    <property type="component" value="Chromosome"/>
</dbReference>
<dbReference type="CDD" id="cd01949">
    <property type="entry name" value="GGDEF"/>
    <property type="match status" value="1"/>
</dbReference>
<evidence type="ECO:0000256" key="1">
    <source>
        <dbReference type="SAM" id="Phobius"/>
    </source>
</evidence>
<feature type="transmembrane region" description="Helical" evidence="1">
    <location>
        <begin position="53"/>
        <end position="69"/>
    </location>
</feature>
<dbReference type="Pfam" id="PF00563">
    <property type="entry name" value="EAL"/>
    <property type="match status" value="1"/>
</dbReference>
<dbReference type="Pfam" id="PF00990">
    <property type="entry name" value="GGDEF"/>
    <property type="match status" value="1"/>
</dbReference>
<evidence type="ECO:0000313" key="5">
    <source>
        <dbReference type="Proteomes" id="UP000285478"/>
    </source>
</evidence>
<keyword evidence="1" id="KW-0472">Membrane</keyword>
<name>A0A451G4F8_9GAMM</name>
<dbReference type="InterPro" id="IPR043128">
    <property type="entry name" value="Rev_trsase/Diguanyl_cyclase"/>
</dbReference>
<dbReference type="InterPro" id="IPR052155">
    <property type="entry name" value="Biofilm_reg_signaling"/>
</dbReference>
<dbReference type="RefSeq" id="WP_127120295.1">
    <property type="nucleotide sequence ID" value="NZ_CP035033.1"/>
</dbReference>
<reference evidence="4 5" key="1">
    <citation type="journal article" date="2018" name="Environ. Microbiol.">
        <title>Genomes of ubiquitous marine and hypersaline Hydrogenovibrio, Thiomicrorhabdus and Thiomicrospira spp. encode a diversity of mechanisms to sustain chemolithoautotrophy in heterogeneous environments.</title>
        <authorList>
            <person name="Scott K.M."/>
            <person name="Williams J."/>
            <person name="Porter C.M.B."/>
            <person name="Russel S."/>
            <person name="Harmer T.L."/>
            <person name="Paul J.H."/>
            <person name="Antonen K.M."/>
            <person name="Bridges M.K."/>
            <person name="Camper G.J."/>
            <person name="Campla C.K."/>
            <person name="Casella L.G."/>
            <person name="Chase E."/>
            <person name="Conrad J.W."/>
            <person name="Cruz M.C."/>
            <person name="Dunlap D.S."/>
            <person name="Duran L."/>
            <person name="Fahsbender E.M."/>
            <person name="Goldsmith D.B."/>
            <person name="Keeley R.F."/>
            <person name="Kondoff M.R."/>
            <person name="Kussy B.I."/>
            <person name="Lane M.K."/>
            <person name="Lawler S."/>
            <person name="Leigh B.A."/>
            <person name="Lewis C."/>
            <person name="Lostal L.M."/>
            <person name="Marking D."/>
            <person name="Mancera P.A."/>
            <person name="McClenthan E.C."/>
            <person name="McIntyre E.A."/>
            <person name="Mine J.A."/>
            <person name="Modi S."/>
            <person name="Moore B.D."/>
            <person name="Morgan W.A."/>
            <person name="Nelson K.M."/>
            <person name="Nguyen K.N."/>
            <person name="Ogburn N."/>
            <person name="Parrino D.G."/>
            <person name="Pedapudi A.D."/>
            <person name="Pelham R.P."/>
            <person name="Preece A.M."/>
            <person name="Rampersad E.A."/>
            <person name="Richardson J.C."/>
            <person name="Rodgers C.M."/>
            <person name="Schaffer B.L."/>
            <person name="Sheridan N.E."/>
            <person name="Solone M.R."/>
            <person name="Staley Z.R."/>
            <person name="Tabuchi M."/>
            <person name="Waide R.J."/>
            <person name="Wanjugi P.W."/>
            <person name="Young S."/>
            <person name="Clum A."/>
            <person name="Daum C."/>
            <person name="Huntemann M."/>
            <person name="Ivanova N."/>
            <person name="Kyrpides N."/>
            <person name="Mikhailova N."/>
            <person name="Palaniappan K."/>
            <person name="Pillay M."/>
            <person name="Reddy T.B.K."/>
            <person name="Shapiro N."/>
            <person name="Stamatis D."/>
            <person name="Varghese N."/>
            <person name="Woyke T."/>
            <person name="Boden R."/>
            <person name="Freyermuth S.K."/>
            <person name="Kerfeld C.A."/>
        </authorList>
    </citation>
    <scope>NUCLEOTIDE SEQUENCE [LARGE SCALE GENOMIC DNA]</scope>
    <source>
        <strain evidence="4 5">JR-2</strain>
    </source>
</reference>
<dbReference type="SMART" id="SM00052">
    <property type="entry name" value="EAL"/>
    <property type="match status" value="1"/>
</dbReference>
<dbReference type="Pfam" id="PF08447">
    <property type="entry name" value="PAS_3"/>
    <property type="match status" value="1"/>
</dbReference>
<dbReference type="InterPro" id="IPR001633">
    <property type="entry name" value="EAL_dom"/>
</dbReference>
<feature type="domain" description="EAL" evidence="2">
    <location>
        <begin position="377"/>
        <end position="632"/>
    </location>
</feature>
<dbReference type="CDD" id="cd00130">
    <property type="entry name" value="PAS"/>
    <property type="match status" value="1"/>
</dbReference>
<keyword evidence="1" id="KW-1133">Transmembrane helix</keyword>
<feature type="transmembrane region" description="Helical" evidence="1">
    <location>
        <begin position="21"/>
        <end position="41"/>
    </location>
</feature>
<dbReference type="PROSITE" id="PS50883">
    <property type="entry name" value="EAL"/>
    <property type="match status" value="1"/>
</dbReference>
<dbReference type="CDD" id="cd01948">
    <property type="entry name" value="EAL"/>
    <property type="match status" value="1"/>
</dbReference>
<dbReference type="InterPro" id="IPR000014">
    <property type="entry name" value="PAS"/>
</dbReference>
<keyword evidence="1" id="KW-0812">Transmembrane</keyword>
<dbReference type="SUPFAM" id="SSF55073">
    <property type="entry name" value="Nucleotide cyclase"/>
    <property type="match status" value="1"/>
</dbReference>
<evidence type="ECO:0000259" key="3">
    <source>
        <dbReference type="PROSITE" id="PS50887"/>
    </source>
</evidence>
<accession>A0A451G4F8</accession>
<protein>
    <submittedName>
        <fullName evidence="4">EAL domain-containing protein</fullName>
    </submittedName>
</protein>
<dbReference type="Gene3D" id="3.20.20.450">
    <property type="entry name" value="EAL domain"/>
    <property type="match status" value="1"/>
</dbReference>
<dbReference type="InterPro" id="IPR029787">
    <property type="entry name" value="Nucleotide_cyclase"/>
</dbReference>
<gene>
    <name evidence="4" type="ORF">EPV75_01045</name>
</gene>
<dbReference type="SUPFAM" id="SSF141868">
    <property type="entry name" value="EAL domain-like"/>
    <property type="match status" value="1"/>
</dbReference>
<dbReference type="PROSITE" id="PS50887">
    <property type="entry name" value="GGDEF"/>
    <property type="match status" value="1"/>
</dbReference>
<dbReference type="Gene3D" id="3.30.70.270">
    <property type="match status" value="1"/>
</dbReference>
<dbReference type="SMART" id="SM00267">
    <property type="entry name" value="GGDEF"/>
    <property type="match status" value="1"/>
</dbReference>
<dbReference type="SUPFAM" id="SSF55785">
    <property type="entry name" value="PYP-like sensor domain (PAS domain)"/>
    <property type="match status" value="1"/>
</dbReference>
<dbReference type="PANTHER" id="PTHR44757:SF2">
    <property type="entry name" value="BIOFILM ARCHITECTURE MAINTENANCE PROTEIN MBAA"/>
    <property type="match status" value="1"/>
</dbReference>
<dbReference type="PANTHER" id="PTHR44757">
    <property type="entry name" value="DIGUANYLATE CYCLASE DGCP"/>
    <property type="match status" value="1"/>
</dbReference>
<dbReference type="Gene3D" id="3.30.450.20">
    <property type="entry name" value="PAS domain"/>
    <property type="match status" value="1"/>
</dbReference>
<dbReference type="KEGG" id="htr:EPV75_01045"/>